<evidence type="ECO:0000256" key="4">
    <source>
        <dbReference type="ARBA" id="ARBA00023002"/>
    </source>
</evidence>
<dbReference type="GO" id="GO:0016491">
    <property type="term" value="F:oxidoreductase activity"/>
    <property type="evidence" value="ECO:0007669"/>
    <property type="project" value="UniProtKB-KW"/>
</dbReference>
<gene>
    <name evidence="6" type="primary">msuE</name>
    <name evidence="6" type="ORF">DEM27_20970</name>
</gene>
<keyword evidence="4" id="KW-0560">Oxidoreductase</keyword>
<dbReference type="Gene3D" id="3.40.50.360">
    <property type="match status" value="1"/>
</dbReference>
<evidence type="ECO:0000259" key="5">
    <source>
        <dbReference type="Pfam" id="PF03358"/>
    </source>
</evidence>
<dbReference type="NCBIfam" id="TIGR03566">
    <property type="entry name" value="FMN_reduc_MsuE"/>
    <property type="match status" value="1"/>
</dbReference>
<dbReference type="OrthoDB" id="1643408at2"/>
<dbReference type="InterPro" id="IPR005025">
    <property type="entry name" value="FMN_Rdtase-like_dom"/>
</dbReference>
<comment type="caution">
    <text evidence="6">The sequence shown here is derived from an EMBL/GenBank/DDBJ whole genome shotgun (WGS) entry which is preliminary data.</text>
</comment>
<feature type="domain" description="NADPH-dependent FMN reductase-like" evidence="5">
    <location>
        <begin position="6"/>
        <end position="146"/>
    </location>
</feature>
<dbReference type="Proteomes" id="UP000245252">
    <property type="component" value="Unassembled WGS sequence"/>
</dbReference>
<dbReference type="SUPFAM" id="SSF52218">
    <property type="entry name" value="Flavoproteins"/>
    <property type="match status" value="1"/>
</dbReference>
<organism evidence="6 7">
    <name type="scientific">Metarhizobium album</name>
    <dbReference type="NCBI Taxonomy" id="2182425"/>
    <lineage>
        <taxon>Bacteria</taxon>
        <taxon>Pseudomonadati</taxon>
        <taxon>Pseudomonadota</taxon>
        <taxon>Alphaproteobacteria</taxon>
        <taxon>Hyphomicrobiales</taxon>
        <taxon>Rhizobiaceae</taxon>
        <taxon>Metarhizobium</taxon>
    </lineage>
</organism>
<name>A0A2U2DM05_9HYPH</name>
<dbReference type="PANTHER" id="PTHR43408">
    <property type="entry name" value="FMN REDUCTASE (NADPH)"/>
    <property type="match status" value="1"/>
</dbReference>
<sequence>MPMTGPKVIGFCGNTQRPSKTRALVEAVAGQLADRHDIDTEIFDLAGLELDALQYGRLSPQAAALITAIETADALIVGTPVYKGSYSGLFKHVFDLVQPAALIDRPVLLTATGGGTRHCLMVEHQLRPLFGFFEACTVPTAVYASEADFEDGRPASPLVLQRIAAASGQLARLVHHHCLEAAE</sequence>
<dbReference type="InterPro" id="IPR029039">
    <property type="entry name" value="Flavoprotein-like_sf"/>
</dbReference>
<protein>
    <submittedName>
        <fullName evidence="6">FMN reductase</fullName>
    </submittedName>
</protein>
<dbReference type="Pfam" id="PF03358">
    <property type="entry name" value="FMN_red"/>
    <property type="match status" value="1"/>
</dbReference>
<accession>A0A2U2DM05</accession>
<dbReference type="EMBL" id="QFBC01000011">
    <property type="protein sequence ID" value="PWE54345.1"/>
    <property type="molecule type" value="Genomic_DNA"/>
</dbReference>
<dbReference type="InterPro" id="IPR051814">
    <property type="entry name" value="NAD(P)H-dep_FMN_reductase"/>
</dbReference>
<keyword evidence="2" id="KW-0285">Flavoprotein</keyword>
<evidence type="ECO:0000256" key="2">
    <source>
        <dbReference type="ARBA" id="ARBA00022630"/>
    </source>
</evidence>
<comment type="similarity">
    <text evidence="1">Belongs to the SsuE family.</text>
</comment>
<dbReference type="AlphaFoldDB" id="A0A2U2DM05"/>
<dbReference type="PANTHER" id="PTHR43408:SF2">
    <property type="entry name" value="FMN REDUCTASE (NADPH)"/>
    <property type="match status" value="1"/>
</dbReference>
<proteinExistence type="inferred from homology"/>
<evidence type="ECO:0000313" key="7">
    <source>
        <dbReference type="Proteomes" id="UP000245252"/>
    </source>
</evidence>
<evidence type="ECO:0000256" key="3">
    <source>
        <dbReference type="ARBA" id="ARBA00022643"/>
    </source>
</evidence>
<dbReference type="InterPro" id="IPR019912">
    <property type="entry name" value="FMN_Rdtase_MsuE-like"/>
</dbReference>
<keyword evidence="7" id="KW-1185">Reference proteome</keyword>
<evidence type="ECO:0000256" key="1">
    <source>
        <dbReference type="ARBA" id="ARBA00005990"/>
    </source>
</evidence>
<keyword evidence="3" id="KW-0288">FMN</keyword>
<evidence type="ECO:0000313" key="6">
    <source>
        <dbReference type="EMBL" id="PWE54345.1"/>
    </source>
</evidence>
<reference evidence="6 7" key="1">
    <citation type="submission" date="2018-05" db="EMBL/GenBank/DDBJ databases">
        <title>The draft genome of strain NS-104.</title>
        <authorList>
            <person name="Hang P."/>
            <person name="Jiang J."/>
        </authorList>
    </citation>
    <scope>NUCLEOTIDE SEQUENCE [LARGE SCALE GENOMIC DNA]</scope>
    <source>
        <strain evidence="6 7">NS-104</strain>
    </source>
</reference>